<dbReference type="Pfam" id="PF09588">
    <property type="entry name" value="YqaJ"/>
    <property type="match status" value="1"/>
</dbReference>
<dbReference type="GO" id="GO:0006281">
    <property type="term" value="P:DNA repair"/>
    <property type="evidence" value="ECO:0007669"/>
    <property type="project" value="UniProtKB-ARBA"/>
</dbReference>
<evidence type="ECO:0000313" key="2">
    <source>
        <dbReference type="EMBL" id="KAK9806052.1"/>
    </source>
</evidence>
<dbReference type="AlphaFoldDB" id="A0AAW1PD67"/>
<keyword evidence="3" id="KW-1185">Reference proteome</keyword>
<feature type="domain" description="YqaJ viral recombinase" evidence="1">
    <location>
        <begin position="28"/>
        <end position="179"/>
    </location>
</feature>
<gene>
    <name evidence="2" type="ORF">WJX73_009344</name>
</gene>
<dbReference type="SUPFAM" id="SSF52980">
    <property type="entry name" value="Restriction endonuclease-like"/>
    <property type="match status" value="1"/>
</dbReference>
<proteinExistence type="predicted"/>
<dbReference type="Proteomes" id="UP001465755">
    <property type="component" value="Unassembled WGS sequence"/>
</dbReference>
<organism evidence="2 3">
    <name type="scientific">Symbiochloris irregularis</name>
    <dbReference type="NCBI Taxonomy" id="706552"/>
    <lineage>
        <taxon>Eukaryota</taxon>
        <taxon>Viridiplantae</taxon>
        <taxon>Chlorophyta</taxon>
        <taxon>core chlorophytes</taxon>
        <taxon>Trebouxiophyceae</taxon>
        <taxon>Trebouxiales</taxon>
        <taxon>Trebouxiaceae</taxon>
        <taxon>Symbiochloris</taxon>
    </lineage>
</organism>
<dbReference type="CDD" id="cd22343">
    <property type="entry name" value="PDDEXK_lambda_exonuclease-like"/>
    <property type="match status" value="1"/>
</dbReference>
<comment type="caution">
    <text evidence="2">The sequence shown here is derived from an EMBL/GenBank/DDBJ whole genome shotgun (WGS) entry which is preliminary data.</text>
</comment>
<name>A0AAW1PD67_9CHLO</name>
<dbReference type="InterPro" id="IPR011335">
    <property type="entry name" value="Restrct_endonuc-II-like"/>
</dbReference>
<dbReference type="Gene3D" id="3.90.320.10">
    <property type="match status" value="1"/>
</dbReference>
<dbReference type="InterPro" id="IPR051703">
    <property type="entry name" value="NF-kappa-B_Signaling_Reg"/>
</dbReference>
<sequence>MAGLSLNGSGPVEAVNGQVLVPEQNSPQWHRLRHQSLTASAFGSAIGLFTRPKREAGGLCDRQALWEEKLGLKAPFRGNMATAHGSRNEGGALEIYKQASGHAVKTVGIRQLRRDCVHSWLAGSPDGLIQEGSALDGELEFSIHQVEGPGLLEIKCPWKKQQVPDIPNWYHMPQVQGLMEIFKLEWCDLYMWTENGGSAVFHIQRDRDYWAKCFTALSEFYYGHVLPGRISKHYEGAHREGLEEFRPEPEHELAEEIRERSKAMAEQAIRSPVTSIMPPYAAGSVLN</sequence>
<evidence type="ECO:0000259" key="1">
    <source>
        <dbReference type="Pfam" id="PF09588"/>
    </source>
</evidence>
<dbReference type="InterPro" id="IPR011604">
    <property type="entry name" value="PDDEXK-like_dom_sf"/>
</dbReference>
<dbReference type="InterPro" id="IPR019080">
    <property type="entry name" value="YqaJ_viral_recombinase"/>
</dbReference>
<accession>A0AAW1PD67</accession>
<reference evidence="2 3" key="1">
    <citation type="journal article" date="2024" name="Nat. Commun.">
        <title>Phylogenomics reveals the evolutionary origins of lichenization in chlorophyte algae.</title>
        <authorList>
            <person name="Puginier C."/>
            <person name="Libourel C."/>
            <person name="Otte J."/>
            <person name="Skaloud P."/>
            <person name="Haon M."/>
            <person name="Grisel S."/>
            <person name="Petersen M."/>
            <person name="Berrin J.G."/>
            <person name="Delaux P.M."/>
            <person name="Dal Grande F."/>
            <person name="Keller J."/>
        </authorList>
    </citation>
    <scope>NUCLEOTIDE SEQUENCE [LARGE SCALE GENOMIC DNA]</scope>
    <source>
        <strain evidence="2 3">SAG 2036</strain>
    </source>
</reference>
<dbReference type="PANTHER" id="PTHR46609:SF6">
    <property type="entry name" value="EXONUCLEASE, PHAGE-TYPE_RECB, C-TERMINAL DOMAIN-CONTAINING PROTEIN-RELATED"/>
    <property type="match status" value="1"/>
</dbReference>
<dbReference type="PANTHER" id="PTHR46609">
    <property type="entry name" value="EXONUCLEASE, PHAGE-TYPE/RECB, C-TERMINAL DOMAIN-CONTAINING PROTEIN"/>
    <property type="match status" value="1"/>
</dbReference>
<protein>
    <recommendedName>
        <fullName evidence="1">YqaJ viral recombinase domain-containing protein</fullName>
    </recommendedName>
</protein>
<dbReference type="EMBL" id="JALJOQ010000039">
    <property type="protein sequence ID" value="KAK9806052.1"/>
    <property type="molecule type" value="Genomic_DNA"/>
</dbReference>
<evidence type="ECO:0000313" key="3">
    <source>
        <dbReference type="Proteomes" id="UP001465755"/>
    </source>
</evidence>